<evidence type="ECO:0000256" key="2">
    <source>
        <dbReference type="ARBA" id="ARBA00004906"/>
    </source>
</evidence>
<accession>A0A9P1ED03</accession>
<evidence type="ECO:0000313" key="13">
    <source>
        <dbReference type="Proteomes" id="UP001152484"/>
    </source>
</evidence>
<dbReference type="SMART" id="SM01197">
    <property type="entry name" value="FANCL_C"/>
    <property type="match status" value="1"/>
</dbReference>
<evidence type="ECO:0000256" key="5">
    <source>
        <dbReference type="ARBA" id="ARBA00022723"/>
    </source>
</evidence>
<dbReference type="CDD" id="cd16461">
    <property type="entry name" value="RING-H2_EL5-like"/>
    <property type="match status" value="1"/>
</dbReference>
<dbReference type="GO" id="GO:0061630">
    <property type="term" value="F:ubiquitin protein ligase activity"/>
    <property type="evidence" value="ECO:0007669"/>
    <property type="project" value="UniProtKB-EC"/>
</dbReference>
<dbReference type="InterPro" id="IPR001841">
    <property type="entry name" value="Znf_RING"/>
</dbReference>
<comment type="catalytic activity">
    <reaction evidence="1">
        <text>S-ubiquitinyl-[E2 ubiquitin-conjugating enzyme]-L-cysteine + [acceptor protein]-L-lysine = [E2 ubiquitin-conjugating enzyme]-L-cysteine + N(6)-ubiquitinyl-[acceptor protein]-L-lysine.</text>
        <dbReference type="EC" id="2.3.2.27"/>
    </reaction>
</comment>
<keyword evidence="13" id="KW-1185">Reference proteome</keyword>
<keyword evidence="7" id="KW-0833">Ubl conjugation pathway</keyword>
<name>A0A9P1ED03_CUSEU</name>
<evidence type="ECO:0000256" key="8">
    <source>
        <dbReference type="ARBA" id="ARBA00022833"/>
    </source>
</evidence>
<dbReference type="PANTHER" id="PTHR46913">
    <property type="entry name" value="RING-H2 FINGER PROTEIN ATL16"/>
    <property type="match status" value="1"/>
</dbReference>
<dbReference type="PROSITE" id="PS50089">
    <property type="entry name" value="ZF_RING_2"/>
    <property type="match status" value="1"/>
</dbReference>
<keyword evidence="10" id="KW-0472">Membrane</keyword>
<feature type="transmembrane region" description="Helical" evidence="10">
    <location>
        <begin position="54"/>
        <end position="78"/>
    </location>
</feature>
<dbReference type="Pfam" id="PF13639">
    <property type="entry name" value="zf-RING_2"/>
    <property type="match status" value="1"/>
</dbReference>
<gene>
    <name evidence="12" type="ORF">CEURO_LOCUS13376</name>
</gene>
<keyword evidence="8" id="KW-0862">Zinc</keyword>
<evidence type="ECO:0000256" key="10">
    <source>
        <dbReference type="SAM" id="Phobius"/>
    </source>
</evidence>
<evidence type="ECO:0000256" key="4">
    <source>
        <dbReference type="ARBA" id="ARBA00022679"/>
    </source>
</evidence>
<dbReference type="EC" id="2.3.2.27" evidence="3"/>
<feature type="domain" description="RING-type" evidence="11">
    <location>
        <begin position="145"/>
        <end position="187"/>
    </location>
</feature>
<evidence type="ECO:0000256" key="6">
    <source>
        <dbReference type="ARBA" id="ARBA00022771"/>
    </source>
</evidence>
<dbReference type="Proteomes" id="UP001152484">
    <property type="component" value="Unassembled WGS sequence"/>
</dbReference>
<keyword evidence="10" id="KW-0812">Transmembrane</keyword>
<evidence type="ECO:0000256" key="7">
    <source>
        <dbReference type="ARBA" id="ARBA00022786"/>
    </source>
</evidence>
<dbReference type="EMBL" id="CAMAPE010000035">
    <property type="protein sequence ID" value="CAH9096347.1"/>
    <property type="molecule type" value="Genomic_DNA"/>
</dbReference>
<keyword evidence="6 9" id="KW-0863">Zinc-finger</keyword>
<dbReference type="AlphaFoldDB" id="A0A9P1ED03"/>
<evidence type="ECO:0000256" key="1">
    <source>
        <dbReference type="ARBA" id="ARBA00000900"/>
    </source>
</evidence>
<keyword evidence="4" id="KW-0808">Transferase</keyword>
<evidence type="ECO:0000256" key="3">
    <source>
        <dbReference type="ARBA" id="ARBA00012483"/>
    </source>
</evidence>
<reference evidence="12" key="1">
    <citation type="submission" date="2022-07" db="EMBL/GenBank/DDBJ databases">
        <authorList>
            <person name="Macas J."/>
            <person name="Novak P."/>
            <person name="Neumann P."/>
        </authorList>
    </citation>
    <scope>NUCLEOTIDE SEQUENCE</scope>
</reference>
<keyword evidence="5" id="KW-0479">Metal-binding</keyword>
<dbReference type="GO" id="GO:0008270">
    <property type="term" value="F:zinc ion binding"/>
    <property type="evidence" value="ECO:0007669"/>
    <property type="project" value="UniProtKB-KW"/>
</dbReference>
<evidence type="ECO:0000256" key="9">
    <source>
        <dbReference type="PROSITE-ProRule" id="PRU00175"/>
    </source>
</evidence>
<dbReference type="OrthoDB" id="9984778at2759"/>
<dbReference type="PANTHER" id="PTHR46913:SF22">
    <property type="entry name" value="RING-TYPE E3 UBIQUITIN TRANSFERASE"/>
    <property type="match status" value="1"/>
</dbReference>
<dbReference type="SMART" id="SM00184">
    <property type="entry name" value="RING"/>
    <property type="match status" value="1"/>
</dbReference>
<evidence type="ECO:0000313" key="12">
    <source>
        <dbReference type="EMBL" id="CAH9096347.1"/>
    </source>
</evidence>
<dbReference type="InterPro" id="IPR013083">
    <property type="entry name" value="Znf_RING/FYVE/PHD"/>
</dbReference>
<protein>
    <recommendedName>
        <fullName evidence="3">RING-type E3 ubiquitin transferase</fullName>
        <ecNumber evidence="3">2.3.2.27</ecNumber>
    </recommendedName>
</protein>
<dbReference type="GO" id="GO:0016567">
    <property type="term" value="P:protein ubiquitination"/>
    <property type="evidence" value="ECO:0007669"/>
    <property type="project" value="InterPro"/>
</dbReference>
<sequence>MGSVGLPKPLPPYVYDSSGSHGGCSEMICTKNCLQWCINLLPPPPSDEDSGPNFSPLIIVIITILASALFFVTFYTVCTNYTRRRRRRRQRDLEANLDQTPPVAIPADDAAEIVKKNIKVFKYKKACGGVGGGDGGAVQFHDTECSVCLAEFVEDENLRLLPKCSHVFHLLCIDTWLKSQPSCPICRANVVPIDPSPLPAPTPATAPLASTSRDN</sequence>
<evidence type="ECO:0000259" key="11">
    <source>
        <dbReference type="PROSITE" id="PS50089"/>
    </source>
</evidence>
<comment type="caution">
    <text evidence="12">The sequence shown here is derived from an EMBL/GenBank/DDBJ whole genome shotgun (WGS) entry which is preliminary data.</text>
</comment>
<dbReference type="Gene3D" id="3.30.40.10">
    <property type="entry name" value="Zinc/RING finger domain, C3HC4 (zinc finger)"/>
    <property type="match status" value="1"/>
</dbReference>
<keyword evidence="10" id="KW-1133">Transmembrane helix</keyword>
<organism evidence="12 13">
    <name type="scientific">Cuscuta europaea</name>
    <name type="common">European dodder</name>
    <dbReference type="NCBI Taxonomy" id="41803"/>
    <lineage>
        <taxon>Eukaryota</taxon>
        <taxon>Viridiplantae</taxon>
        <taxon>Streptophyta</taxon>
        <taxon>Embryophyta</taxon>
        <taxon>Tracheophyta</taxon>
        <taxon>Spermatophyta</taxon>
        <taxon>Magnoliopsida</taxon>
        <taxon>eudicotyledons</taxon>
        <taxon>Gunneridae</taxon>
        <taxon>Pentapetalae</taxon>
        <taxon>asterids</taxon>
        <taxon>lamiids</taxon>
        <taxon>Solanales</taxon>
        <taxon>Convolvulaceae</taxon>
        <taxon>Cuscuteae</taxon>
        <taxon>Cuscuta</taxon>
        <taxon>Cuscuta subgen. Cuscuta</taxon>
    </lineage>
</organism>
<dbReference type="SUPFAM" id="SSF57850">
    <property type="entry name" value="RING/U-box"/>
    <property type="match status" value="1"/>
</dbReference>
<proteinExistence type="predicted"/>
<comment type="pathway">
    <text evidence="2">Protein modification; protein ubiquitination.</text>
</comment>
<dbReference type="InterPro" id="IPR044600">
    <property type="entry name" value="ATL1/ATL16-like"/>
</dbReference>